<feature type="chain" id="PRO_5015462556" evidence="1">
    <location>
        <begin position="21"/>
        <end position="208"/>
    </location>
</feature>
<feature type="signal peptide" evidence="1">
    <location>
        <begin position="1"/>
        <end position="20"/>
    </location>
</feature>
<evidence type="ECO:0000259" key="2">
    <source>
        <dbReference type="Pfam" id="PF13568"/>
    </source>
</evidence>
<dbReference type="OrthoDB" id="1150878at2"/>
<proteinExistence type="predicted"/>
<gene>
    <name evidence="3" type="ORF">C5745_04040</name>
</gene>
<dbReference type="Pfam" id="PF13568">
    <property type="entry name" value="OMP_b-brl_2"/>
    <property type="match status" value="1"/>
</dbReference>
<protein>
    <submittedName>
        <fullName evidence="3">PorT family protein</fullName>
    </submittedName>
</protein>
<sequence length="208" mass="22205">MKKILLSLGAAFLLAAGAQAQTSWGLKAGVNLGKYSNFGDDQKNNTSFHVTGFADLPVAPNFSIQPGVSLQGKGTRFYEDYDGIAGAEFSRNVMSIEVPVNAVYWIPAGTGSVFLGAGPYIGFNVSGKEKLKGNLGDYNGTTEWDLNFSGDNKDMNVIDAGANFMAGYKLYNGLLINAGYNLGLTQLVPNADNNVSNRVWSFGVGFQF</sequence>
<organism evidence="3 4">
    <name type="scientific">Sphingobacterium haloxyli</name>
    <dbReference type="NCBI Taxonomy" id="2100533"/>
    <lineage>
        <taxon>Bacteria</taxon>
        <taxon>Pseudomonadati</taxon>
        <taxon>Bacteroidota</taxon>
        <taxon>Sphingobacteriia</taxon>
        <taxon>Sphingobacteriales</taxon>
        <taxon>Sphingobacteriaceae</taxon>
        <taxon>Sphingobacterium</taxon>
    </lineage>
</organism>
<accession>A0A2S9J6H8</accession>
<comment type="caution">
    <text evidence="3">The sequence shown here is derived from an EMBL/GenBank/DDBJ whole genome shotgun (WGS) entry which is preliminary data.</text>
</comment>
<keyword evidence="1" id="KW-0732">Signal</keyword>
<evidence type="ECO:0000256" key="1">
    <source>
        <dbReference type="SAM" id="SignalP"/>
    </source>
</evidence>
<dbReference type="AlphaFoldDB" id="A0A2S9J6H8"/>
<keyword evidence="4" id="KW-1185">Reference proteome</keyword>
<dbReference type="InterPro" id="IPR025665">
    <property type="entry name" value="Beta-barrel_OMP_2"/>
</dbReference>
<evidence type="ECO:0000313" key="4">
    <source>
        <dbReference type="Proteomes" id="UP000239711"/>
    </source>
</evidence>
<evidence type="ECO:0000313" key="3">
    <source>
        <dbReference type="EMBL" id="PRD48381.1"/>
    </source>
</evidence>
<reference evidence="3 4" key="1">
    <citation type="submission" date="2018-02" db="EMBL/GenBank/DDBJ databases">
        <title>The draft genome of Sphingobacterium sp. 5JN-11.</title>
        <authorList>
            <person name="Liu L."/>
            <person name="Li L."/>
            <person name="Liang L."/>
            <person name="Zhang X."/>
            <person name="Wang T."/>
        </authorList>
    </citation>
    <scope>NUCLEOTIDE SEQUENCE [LARGE SCALE GENOMIC DNA]</scope>
    <source>
        <strain evidence="3 4">5JN-11</strain>
    </source>
</reference>
<dbReference type="RefSeq" id="WP_105715702.1">
    <property type="nucleotide sequence ID" value="NZ_PVBQ01000003.1"/>
</dbReference>
<feature type="domain" description="Outer membrane protein beta-barrel" evidence="2">
    <location>
        <begin position="19"/>
        <end position="187"/>
    </location>
</feature>
<dbReference type="Proteomes" id="UP000239711">
    <property type="component" value="Unassembled WGS sequence"/>
</dbReference>
<dbReference type="EMBL" id="PVBQ01000003">
    <property type="protein sequence ID" value="PRD48381.1"/>
    <property type="molecule type" value="Genomic_DNA"/>
</dbReference>
<name>A0A2S9J6H8_9SPHI</name>